<dbReference type="CDD" id="cd07012">
    <property type="entry name" value="PBP2_Bug_TTT"/>
    <property type="match status" value="1"/>
</dbReference>
<gene>
    <name evidence="3" type="ORF">C7R54_00940</name>
</gene>
<dbReference type="PROSITE" id="PS51257">
    <property type="entry name" value="PROKAR_LIPOPROTEIN"/>
    <property type="match status" value="1"/>
</dbReference>
<dbReference type="PANTHER" id="PTHR42928">
    <property type="entry name" value="TRICARBOXYLATE-BINDING PROTEIN"/>
    <property type="match status" value="1"/>
</dbReference>
<keyword evidence="2" id="KW-0732">Signal</keyword>
<feature type="signal peptide" evidence="2">
    <location>
        <begin position="1"/>
        <end position="27"/>
    </location>
</feature>
<dbReference type="AlphaFoldDB" id="A0A4Q1HPC3"/>
<dbReference type="RefSeq" id="WP_129148326.1">
    <property type="nucleotide sequence ID" value="NZ_JBHSDO010000016.1"/>
</dbReference>
<evidence type="ECO:0000313" key="3">
    <source>
        <dbReference type="EMBL" id="RXN92363.1"/>
    </source>
</evidence>
<dbReference type="PIRSF" id="PIRSF017082">
    <property type="entry name" value="YflP"/>
    <property type="match status" value="1"/>
</dbReference>
<comment type="similarity">
    <text evidence="1">Belongs to the UPF0065 (bug) family.</text>
</comment>
<evidence type="ECO:0000256" key="2">
    <source>
        <dbReference type="SAM" id="SignalP"/>
    </source>
</evidence>
<dbReference type="EMBL" id="PYAL01000001">
    <property type="protein sequence ID" value="RXN92363.1"/>
    <property type="molecule type" value="Genomic_DNA"/>
</dbReference>
<dbReference type="OrthoDB" id="8678477at2"/>
<keyword evidence="4" id="KW-1185">Reference proteome</keyword>
<sequence length="326" mass="34070">MTPTFRHALGALAFTLGLACAASPALAAYPDHSLQLIVPYAPGGTTDLMARIVAPKLGEVLGQTVVVVNKPGAGGALGSAFAAREPADGYTLVMAVESSHAVNPAVHEKSSYDPVKDFAPISNLANVMGVLDVRGDSNLKTFKDLVDALKAKPGRYAFGSSGSGGYSHLFGERFLSSTGTKMLHVPYKGLGPALVDLMAGQVEVVFDNLPSSAGFLASGKLRALAVASPQRVKSLPDVPTYAELGYPQLNTPSWFGLAAPKGTPAPILDKLNGAIKQVLSEPAVIAAIEQQGAVPDYTSREQFAAVIAHSYEVWQKVVNDIGFEKL</sequence>
<dbReference type="Gene3D" id="3.40.190.150">
    <property type="entry name" value="Bordetella uptake gene, domain 1"/>
    <property type="match status" value="1"/>
</dbReference>
<evidence type="ECO:0000256" key="1">
    <source>
        <dbReference type="ARBA" id="ARBA00006987"/>
    </source>
</evidence>
<dbReference type="SUPFAM" id="SSF53850">
    <property type="entry name" value="Periplasmic binding protein-like II"/>
    <property type="match status" value="1"/>
</dbReference>
<dbReference type="Proteomes" id="UP000290849">
    <property type="component" value="Unassembled WGS sequence"/>
</dbReference>
<organism evidence="3 4">
    <name type="scientific">Achromobacter aloeverae</name>
    <dbReference type="NCBI Taxonomy" id="1750518"/>
    <lineage>
        <taxon>Bacteria</taxon>
        <taxon>Pseudomonadati</taxon>
        <taxon>Pseudomonadota</taxon>
        <taxon>Betaproteobacteria</taxon>
        <taxon>Burkholderiales</taxon>
        <taxon>Alcaligenaceae</taxon>
        <taxon>Achromobacter</taxon>
    </lineage>
</organism>
<feature type="chain" id="PRO_5020572133" evidence="2">
    <location>
        <begin position="28"/>
        <end position="326"/>
    </location>
</feature>
<comment type="caution">
    <text evidence="3">The sequence shown here is derived from an EMBL/GenBank/DDBJ whole genome shotgun (WGS) entry which is preliminary data.</text>
</comment>
<dbReference type="PANTHER" id="PTHR42928:SF5">
    <property type="entry name" value="BLR1237 PROTEIN"/>
    <property type="match status" value="1"/>
</dbReference>
<name>A0A4Q1HPC3_9BURK</name>
<dbReference type="InterPro" id="IPR005064">
    <property type="entry name" value="BUG"/>
</dbReference>
<evidence type="ECO:0000313" key="4">
    <source>
        <dbReference type="Proteomes" id="UP000290849"/>
    </source>
</evidence>
<protein>
    <submittedName>
        <fullName evidence="3">ABC transporter substrate-binding protein</fullName>
    </submittedName>
</protein>
<proteinExistence type="inferred from homology"/>
<reference evidence="3 4" key="1">
    <citation type="journal article" date="2017" name="Int. J. Syst. Evol. Microbiol.">
        <title>Achromobacter aloeverae sp. nov., isolated from the root of Aloe vera (L.) Burm.f.</title>
        <authorList>
            <person name="Kuncharoen N."/>
            <person name="Muramatsu Y."/>
            <person name="Shibata C."/>
            <person name="Kamakura Y."/>
            <person name="Nakagawa Y."/>
            <person name="Tanasupawat S."/>
        </authorList>
    </citation>
    <scope>NUCLEOTIDE SEQUENCE [LARGE SCALE GENOMIC DNA]</scope>
    <source>
        <strain evidence="3 4">AVA-1</strain>
    </source>
</reference>
<dbReference type="Pfam" id="PF03401">
    <property type="entry name" value="TctC"/>
    <property type="match status" value="1"/>
</dbReference>
<accession>A0A4Q1HPC3</accession>
<dbReference type="InterPro" id="IPR042100">
    <property type="entry name" value="Bug_dom1"/>
</dbReference>
<dbReference type="Gene3D" id="3.40.190.10">
    <property type="entry name" value="Periplasmic binding protein-like II"/>
    <property type="match status" value="1"/>
</dbReference>